<dbReference type="RefSeq" id="WP_358362252.1">
    <property type="nucleotide sequence ID" value="NZ_JBEZFP010000132.1"/>
</dbReference>
<evidence type="ECO:0000256" key="5">
    <source>
        <dbReference type="ARBA" id="ARBA00032897"/>
    </source>
</evidence>
<evidence type="ECO:0000313" key="9">
    <source>
        <dbReference type="Proteomes" id="UP001551482"/>
    </source>
</evidence>
<dbReference type="InterPro" id="IPR010488">
    <property type="entry name" value="Zeta_toxin_domain"/>
</dbReference>
<comment type="caution">
    <text evidence="8">The sequence shown here is derived from an EMBL/GenBank/DDBJ whole genome shotgun (WGS) entry which is preliminary data.</text>
</comment>
<protein>
    <recommendedName>
        <fullName evidence="5">UDP-N-acetylglucosamine kinase</fullName>
        <ecNumber evidence="2">2.7.1.176</ecNumber>
    </recommendedName>
    <alternativeName>
        <fullName evidence="5">UDP-N-acetylglucosamine kinase</fullName>
    </alternativeName>
</protein>
<gene>
    <name evidence="8" type="ORF">AB0C36_34735</name>
</gene>
<dbReference type="Gene3D" id="3.40.50.300">
    <property type="entry name" value="P-loop containing nucleotide triphosphate hydrolases"/>
    <property type="match status" value="2"/>
</dbReference>
<comment type="similarity">
    <text evidence="1">Belongs to the zeta toxin family.</text>
</comment>
<sequence>MNRHILATRILPTWTTAASAHPQPVAVLVAGQPGAGKTVTGDLLQAVLEVRGPVVRVCSDLYKSEHPHYAALLAADVRLAGAGVRLDVRRWQAAVEDHVRAHRLDAVVETALADVAEVRAASAAYRAVRQRVDLVVVATPPAASALGIVDRYLNTDTEDGGGRWVSWENHDGCVAAMLVTLAAVEAECLVDRITVVRRDGAVLYANHLNTAGSWTEEPGAVVAVEAEHRRPWSARETALFRRALADADRRVHREVSGDRRLAVQRDVERAAALAEPVRRIAQPILSAPGVDYHRLSADEFRWIWDNLVVPGWLDDITPHHDPLVTYVVGQDGAGHFDAGQLVRRALRHRDPIGLDTGAFAASHPDTRRLMQEDPRRAHVRVRADSQAWQRMAEARVREHRGDMVVELVPDSVGAFRANVAADRAAGYRVELLVLGVRPTDSRQHAAARYALLSRTGPAAYLDPADHAAALAVLPELVAAAEAEHLVDAVTVMRRDHTAVYRNARSLSGRWGRPARAAAVLLAEHHRPYTDEEAGRYAAAQRWLFAAMPQYRTDLHDIARLARPLLPARWRPAAVARVHSAAALPARRATA</sequence>
<dbReference type="Pfam" id="PF06414">
    <property type="entry name" value="Zeta_toxin"/>
    <property type="match status" value="2"/>
</dbReference>
<evidence type="ECO:0000256" key="4">
    <source>
        <dbReference type="ARBA" id="ARBA00022840"/>
    </source>
</evidence>
<dbReference type="SUPFAM" id="SSF52540">
    <property type="entry name" value="P-loop containing nucleoside triphosphate hydrolases"/>
    <property type="match status" value="1"/>
</dbReference>
<accession>A0ABV3DT56</accession>
<dbReference type="EC" id="2.7.1.176" evidence="2"/>
<comment type="catalytic activity">
    <reaction evidence="6">
        <text>UDP-N-acetyl-alpha-D-glucosamine + ATP = UDP-N-acetyl-alpha-D-glucosamine 3'-phosphate + ADP + H(+)</text>
        <dbReference type="Rhea" id="RHEA:32671"/>
        <dbReference type="ChEBI" id="CHEBI:15378"/>
        <dbReference type="ChEBI" id="CHEBI:30616"/>
        <dbReference type="ChEBI" id="CHEBI:57705"/>
        <dbReference type="ChEBI" id="CHEBI:64353"/>
        <dbReference type="ChEBI" id="CHEBI:456216"/>
        <dbReference type="EC" id="2.7.1.176"/>
    </reaction>
</comment>
<evidence type="ECO:0000256" key="6">
    <source>
        <dbReference type="ARBA" id="ARBA00048178"/>
    </source>
</evidence>
<evidence type="ECO:0000259" key="7">
    <source>
        <dbReference type="Pfam" id="PF06414"/>
    </source>
</evidence>
<dbReference type="InterPro" id="IPR027417">
    <property type="entry name" value="P-loop_NTPase"/>
</dbReference>
<keyword evidence="4" id="KW-0067">ATP-binding</keyword>
<dbReference type="EMBL" id="JBEZFP010000132">
    <property type="protein sequence ID" value="MEU8138642.1"/>
    <property type="molecule type" value="Genomic_DNA"/>
</dbReference>
<evidence type="ECO:0000256" key="1">
    <source>
        <dbReference type="ARBA" id="ARBA00009104"/>
    </source>
</evidence>
<feature type="domain" description="Zeta toxin" evidence="7">
    <location>
        <begin position="317"/>
        <end position="503"/>
    </location>
</feature>
<evidence type="ECO:0000256" key="2">
    <source>
        <dbReference type="ARBA" id="ARBA00011963"/>
    </source>
</evidence>
<name>A0ABV3DT56_9ACTN</name>
<keyword evidence="9" id="KW-1185">Reference proteome</keyword>
<dbReference type="Proteomes" id="UP001551482">
    <property type="component" value="Unassembled WGS sequence"/>
</dbReference>
<organism evidence="8 9">
    <name type="scientific">Streptodolium elevatio</name>
    <dbReference type="NCBI Taxonomy" id="3157996"/>
    <lineage>
        <taxon>Bacteria</taxon>
        <taxon>Bacillati</taxon>
        <taxon>Actinomycetota</taxon>
        <taxon>Actinomycetes</taxon>
        <taxon>Kitasatosporales</taxon>
        <taxon>Streptomycetaceae</taxon>
        <taxon>Streptodolium</taxon>
    </lineage>
</organism>
<keyword evidence="3" id="KW-0547">Nucleotide-binding</keyword>
<reference evidence="8 9" key="1">
    <citation type="submission" date="2024-06" db="EMBL/GenBank/DDBJ databases">
        <title>The Natural Products Discovery Center: Release of the First 8490 Sequenced Strains for Exploring Actinobacteria Biosynthetic Diversity.</title>
        <authorList>
            <person name="Kalkreuter E."/>
            <person name="Kautsar S.A."/>
            <person name="Yang D."/>
            <person name="Bader C.D."/>
            <person name="Teijaro C.N."/>
            <person name="Fluegel L."/>
            <person name="Davis C.M."/>
            <person name="Simpson J.R."/>
            <person name="Lauterbach L."/>
            <person name="Steele A.D."/>
            <person name="Gui C."/>
            <person name="Meng S."/>
            <person name="Li G."/>
            <person name="Viehrig K."/>
            <person name="Ye F."/>
            <person name="Su P."/>
            <person name="Kiefer A.F."/>
            <person name="Nichols A."/>
            <person name="Cepeda A.J."/>
            <person name="Yan W."/>
            <person name="Fan B."/>
            <person name="Jiang Y."/>
            <person name="Adhikari A."/>
            <person name="Zheng C.-J."/>
            <person name="Schuster L."/>
            <person name="Cowan T.M."/>
            <person name="Smanski M.J."/>
            <person name="Chevrette M.G."/>
            <person name="De Carvalho L.P.S."/>
            <person name="Shen B."/>
        </authorList>
    </citation>
    <scope>NUCLEOTIDE SEQUENCE [LARGE SCALE GENOMIC DNA]</scope>
    <source>
        <strain evidence="8 9">NPDC048946</strain>
    </source>
</reference>
<proteinExistence type="inferred from homology"/>
<feature type="domain" description="Zeta toxin" evidence="7">
    <location>
        <begin position="20"/>
        <end position="207"/>
    </location>
</feature>
<evidence type="ECO:0000256" key="3">
    <source>
        <dbReference type="ARBA" id="ARBA00022741"/>
    </source>
</evidence>
<evidence type="ECO:0000313" key="8">
    <source>
        <dbReference type="EMBL" id="MEU8138642.1"/>
    </source>
</evidence>